<dbReference type="Proteomes" id="UP000221165">
    <property type="component" value="Unassembled WGS sequence"/>
</dbReference>
<gene>
    <name evidence="2" type="ORF">CSUI_006943</name>
</gene>
<organism evidence="2 3">
    <name type="scientific">Cystoisospora suis</name>
    <dbReference type="NCBI Taxonomy" id="483139"/>
    <lineage>
        <taxon>Eukaryota</taxon>
        <taxon>Sar</taxon>
        <taxon>Alveolata</taxon>
        <taxon>Apicomplexa</taxon>
        <taxon>Conoidasida</taxon>
        <taxon>Coccidia</taxon>
        <taxon>Eucoccidiorida</taxon>
        <taxon>Eimeriorina</taxon>
        <taxon>Sarcocystidae</taxon>
        <taxon>Cystoisospora</taxon>
    </lineage>
</organism>
<protein>
    <submittedName>
        <fullName evidence="2">Uncharacterized protein</fullName>
    </submittedName>
</protein>
<dbReference type="AlphaFoldDB" id="A0A2C6KRR4"/>
<name>A0A2C6KRR4_9APIC</name>
<accession>A0A2C6KRR4</accession>
<evidence type="ECO:0000313" key="3">
    <source>
        <dbReference type="Proteomes" id="UP000221165"/>
    </source>
</evidence>
<feature type="region of interest" description="Disordered" evidence="1">
    <location>
        <begin position="1"/>
        <end position="74"/>
    </location>
</feature>
<sequence length="173" mass="18301">MIPSGSKSSDTTETASAPRSRPWSAAPARQAPPLATRQSTRRPPPRSPNSPPASAVGTGHVYTFPGQNGLLPRVSSSLSLLNGSRMEISRSPAKRVQSAATRSPQENEVETGDPFPVHLFIPLLGEGAGDIEFAEKCLSLREEVAKGSMDEAASLEAMPMPLFLDLCPRPGQG</sequence>
<evidence type="ECO:0000256" key="1">
    <source>
        <dbReference type="SAM" id="MobiDB-lite"/>
    </source>
</evidence>
<keyword evidence="3" id="KW-1185">Reference proteome</keyword>
<feature type="compositionally biased region" description="Low complexity" evidence="1">
    <location>
        <begin position="15"/>
        <end position="38"/>
    </location>
</feature>
<comment type="caution">
    <text evidence="2">The sequence shown here is derived from an EMBL/GenBank/DDBJ whole genome shotgun (WGS) entry which is preliminary data.</text>
</comment>
<dbReference type="RefSeq" id="XP_067920930.1">
    <property type="nucleotide sequence ID" value="XM_068067093.1"/>
</dbReference>
<dbReference type="VEuPathDB" id="ToxoDB:CSUI_006943"/>
<dbReference type="GeneID" id="94430304"/>
<proteinExistence type="predicted"/>
<feature type="compositionally biased region" description="Polar residues" evidence="1">
    <location>
        <begin position="1"/>
        <end position="14"/>
    </location>
</feature>
<reference evidence="2 3" key="1">
    <citation type="journal article" date="2017" name="Int. J. Parasitol.">
        <title>The genome of the protozoan parasite Cystoisospora suis and a reverse vaccinology approach to identify vaccine candidates.</title>
        <authorList>
            <person name="Palmieri N."/>
            <person name="Shrestha A."/>
            <person name="Ruttkowski B."/>
            <person name="Beck T."/>
            <person name="Vogl C."/>
            <person name="Tomley F."/>
            <person name="Blake D.P."/>
            <person name="Joachim A."/>
        </authorList>
    </citation>
    <scope>NUCLEOTIDE SEQUENCE [LARGE SCALE GENOMIC DNA]</scope>
    <source>
        <strain evidence="2 3">Wien I</strain>
    </source>
</reference>
<evidence type="ECO:0000313" key="2">
    <source>
        <dbReference type="EMBL" id="PHJ19228.1"/>
    </source>
</evidence>
<dbReference type="EMBL" id="MIGC01003581">
    <property type="protein sequence ID" value="PHJ19228.1"/>
    <property type="molecule type" value="Genomic_DNA"/>
</dbReference>
<feature type="region of interest" description="Disordered" evidence="1">
    <location>
        <begin position="88"/>
        <end position="113"/>
    </location>
</feature>